<evidence type="ECO:0000313" key="2">
    <source>
        <dbReference type="EMBL" id="OZG62049.1"/>
    </source>
</evidence>
<dbReference type="Pfam" id="PF04854">
    <property type="entry name" value="DUF624"/>
    <property type="match status" value="1"/>
</dbReference>
<feature type="transmembrane region" description="Helical" evidence="1">
    <location>
        <begin position="154"/>
        <end position="176"/>
    </location>
</feature>
<gene>
    <name evidence="2" type="ORF">BLEM_1167</name>
</gene>
<dbReference type="AlphaFoldDB" id="A0A261FSC3"/>
<dbReference type="InterPro" id="IPR006938">
    <property type="entry name" value="DUF624"/>
</dbReference>
<sequence length="215" mass="24600">MKRFAVGYEFICRMIMMVVVVHIAFIAHMLMGLVVAGFFPSIAAAYATYRTWLLDVDDRSWTMKQTWSVFHQAWKAELKPANALGYPQFVVWLVLIWEYWLMNWNDLGPVGYGVSGALLVLNVVYGLFVMMSWAVHVNFDERLWWQVRTSFQMVVARPLCSLMLALLLLLVVWAYYTWPGLMVAFGVAAPAFAAMGAIYSFGRLPGMDVHVLEPR</sequence>
<keyword evidence="1" id="KW-0472">Membrane</keyword>
<feature type="transmembrane region" description="Helical" evidence="1">
    <location>
        <begin position="7"/>
        <end position="25"/>
    </location>
</feature>
<keyword evidence="3" id="KW-1185">Reference proteome</keyword>
<proteinExistence type="predicted"/>
<feature type="transmembrane region" description="Helical" evidence="1">
    <location>
        <begin position="83"/>
        <end position="100"/>
    </location>
</feature>
<dbReference type="STRING" id="1603886.GCA_001895165_02148"/>
<evidence type="ECO:0000256" key="1">
    <source>
        <dbReference type="SAM" id="Phobius"/>
    </source>
</evidence>
<keyword evidence="1" id="KW-1133">Transmembrane helix</keyword>
<evidence type="ECO:0000313" key="3">
    <source>
        <dbReference type="Proteomes" id="UP000216352"/>
    </source>
</evidence>
<comment type="caution">
    <text evidence="2">The sequence shown here is derived from an EMBL/GenBank/DDBJ whole genome shotgun (WGS) entry which is preliminary data.</text>
</comment>
<dbReference type="RefSeq" id="WP_072726985.1">
    <property type="nucleotide sequence ID" value="NZ_BDIS01000029.1"/>
</dbReference>
<name>A0A261FSC3_9BIFI</name>
<dbReference type="Proteomes" id="UP000216352">
    <property type="component" value="Unassembled WGS sequence"/>
</dbReference>
<reference evidence="2 3" key="1">
    <citation type="journal article" date="2017" name="BMC Genomics">
        <title>Comparative genomic and phylogenomic analyses of the Bifidobacteriaceae family.</title>
        <authorList>
            <person name="Lugli G.A."/>
            <person name="Milani C."/>
            <person name="Turroni F."/>
            <person name="Duranti S."/>
            <person name="Mancabelli L."/>
            <person name="Mangifesta M."/>
            <person name="Ferrario C."/>
            <person name="Modesto M."/>
            <person name="Mattarelli P."/>
            <person name="Jiri K."/>
            <person name="van Sinderen D."/>
            <person name="Ventura M."/>
        </authorList>
    </citation>
    <scope>NUCLEOTIDE SEQUENCE [LARGE SCALE GENOMIC DNA]</scope>
    <source>
        <strain evidence="2 3">DSM 28807</strain>
    </source>
</reference>
<accession>A0A261FSC3</accession>
<feature type="transmembrane region" description="Helical" evidence="1">
    <location>
        <begin position="182"/>
        <end position="202"/>
    </location>
</feature>
<dbReference type="EMBL" id="MWWX01000006">
    <property type="protein sequence ID" value="OZG62049.1"/>
    <property type="molecule type" value="Genomic_DNA"/>
</dbReference>
<organism evidence="2 3">
    <name type="scientific">Bifidobacterium lemurum</name>
    <dbReference type="NCBI Taxonomy" id="1603886"/>
    <lineage>
        <taxon>Bacteria</taxon>
        <taxon>Bacillati</taxon>
        <taxon>Actinomycetota</taxon>
        <taxon>Actinomycetes</taxon>
        <taxon>Bifidobacteriales</taxon>
        <taxon>Bifidobacteriaceae</taxon>
        <taxon>Bifidobacterium</taxon>
    </lineage>
</organism>
<keyword evidence="1" id="KW-0812">Transmembrane</keyword>
<dbReference type="OrthoDB" id="3236392at2"/>
<feature type="transmembrane region" description="Helical" evidence="1">
    <location>
        <begin position="31"/>
        <end position="49"/>
    </location>
</feature>
<protein>
    <submittedName>
        <fullName evidence="2">Drug resistance transporter EmrB/QacA subfamily</fullName>
    </submittedName>
</protein>
<feature type="transmembrane region" description="Helical" evidence="1">
    <location>
        <begin position="112"/>
        <end position="133"/>
    </location>
</feature>